<dbReference type="Proteomes" id="UP001596435">
    <property type="component" value="Unassembled WGS sequence"/>
</dbReference>
<comment type="caution">
    <text evidence="1">The sequence shown here is derived from an EMBL/GenBank/DDBJ whole genome shotgun (WGS) entry which is preliminary data.</text>
</comment>
<sequence>MQGGVDVVGGAPESEPWPEFLSGRPVLVVPAAPGRAPAPEDGWTDAGTALALTHPRAGWSAVLSGRRLSLRRPGGEAWFEGEVAATRDWRRSLRTHRSVLLVTGPFANPFELPAAAAAGRLVVLAAAARLADDCL</sequence>
<dbReference type="EMBL" id="JBHTAJ010000028">
    <property type="protein sequence ID" value="MFC7181196.1"/>
    <property type="molecule type" value="Genomic_DNA"/>
</dbReference>
<evidence type="ECO:0000313" key="1">
    <source>
        <dbReference type="EMBL" id="MFC7181196.1"/>
    </source>
</evidence>
<reference evidence="2" key="1">
    <citation type="journal article" date="2019" name="Int. J. Syst. Evol. Microbiol.">
        <title>The Global Catalogue of Microorganisms (GCM) 10K type strain sequencing project: providing services to taxonomists for standard genome sequencing and annotation.</title>
        <authorList>
            <consortium name="The Broad Institute Genomics Platform"/>
            <consortium name="The Broad Institute Genome Sequencing Center for Infectious Disease"/>
            <person name="Wu L."/>
            <person name="Ma J."/>
        </authorList>
    </citation>
    <scope>NUCLEOTIDE SEQUENCE [LARGE SCALE GENOMIC DNA]</scope>
    <source>
        <strain evidence="2">CGMCC 1.12859</strain>
    </source>
</reference>
<keyword evidence="2" id="KW-1185">Reference proteome</keyword>
<proteinExistence type="predicted"/>
<name>A0ABW2FZE4_9ACTN</name>
<organism evidence="1 2">
    <name type="scientific">Kitasatospora paranensis</name>
    <dbReference type="NCBI Taxonomy" id="258053"/>
    <lineage>
        <taxon>Bacteria</taxon>
        <taxon>Bacillati</taxon>
        <taxon>Actinomycetota</taxon>
        <taxon>Actinomycetes</taxon>
        <taxon>Kitasatosporales</taxon>
        <taxon>Streptomycetaceae</taxon>
        <taxon>Kitasatospora</taxon>
    </lineage>
</organism>
<protein>
    <submittedName>
        <fullName evidence="1">Uncharacterized protein</fullName>
    </submittedName>
</protein>
<gene>
    <name evidence="1" type="ORF">ACFQMG_16685</name>
</gene>
<dbReference type="RefSeq" id="WP_345704240.1">
    <property type="nucleotide sequence ID" value="NZ_BAABKV010000001.1"/>
</dbReference>
<accession>A0ABW2FZE4</accession>
<evidence type="ECO:0000313" key="2">
    <source>
        <dbReference type="Proteomes" id="UP001596435"/>
    </source>
</evidence>